<keyword evidence="4" id="KW-1185">Reference proteome</keyword>
<evidence type="ECO:0000259" key="2">
    <source>
        <dbReference type="Pfam" id="PF23155"/>
    </source>
</evidence>
<gene>
    <name evidence="3" type="ORF">SEPCBS57363_003490</name>
</gene>
<feature type="region of interest" description="Disordered" evidence="1">
    <location>
        <begin position="406"/>
        <end position="511"/>
    </location>
</feature>
<accession>A0ABP0DNI6</accession>
<feature type="compositionally biased region" description="Low complexity" evidence="1">
    <location>
        <begin position="207"/>
        <end position="221"/>
    </location>
</feature>
<organism evidence="3 4">
    <name type="scientific">Sporothrix epigloea</name>
    <dbReference type="NCBI Taxonomy" id="1892477"/>
    <lineage>
        <taxon>Eukaryota</taxon>
        <taxon>Fungi</taxon>
        <taxon>Dikarya</taxon>
        <taxon>Ascomycota</taxon>
        <taxon>Pezizomycotina</taxon>
        <taxon>Sordariomycetes</taxon>
        <taxon>Sordariomycetidae</taxon>
        <taxon>Ophiostomatales</taxon>
        <taxon>Ophiostomataceae</taxon>
        <taxon>Sporothrix</taxon>
    </lineage>
</organism>
<evidence type="ECO:0000256" key="1">
    <source>
        <dbReference type="SAM" id="MobiDB-lite"/>
    </source>
</evidence>
<dbReference type="EMBL" id="CAWUOM010000056">
    <property type="protein sequence ID" value="CAK7269218.1"/>
    <property type="molecule type" value="Genomic_DNA"/>
</dbReference>
<protein>
    <recommendedName>
        <fullName evidence="2">DUF7053 domain-containing protein</fullName>
    </recommendedName>
</protein>
<feature type="compositionally biased region" description="Pro residues" evidence="1">
    <location>
        <begin position="241"/>
        <end position="251"/>
    </location>
</feature>
<evidence type="ECO:0000313" key="3">
    <source>
        <dbReference type="EMBL" id="CAK7269218.1"/>
    </source>
</evidence>
<dbReference type="InterPro" id="IPR055481">
    <property type="entry name" value="DUF7053"/>
</dbReference>
<sequence length="511" mass="55751">MLRKKELVTIITPIPGFIPRQLAIDILHSHSEVITLNPLVLEHKPIKAPRDASSDEYYSTWYEILERIQYVPGLGRLGSGKLAFNGCFHDMPWGLQAHIYAPMNTDLKYKYRIAGNQPGIEPPETLEMGLAALGAPSDGLYLREDVEVKCSIAAMSFVKSQLKAASKLMVQRIIKKAELIDAGQLRAMLENGRLKTINPADRSTMSIAASPASSSSTVVSANTQDKDGSNQSSPKKRTEPPGYPPPLPYQIPRPQSTQPPTAPPQLNSPGLQAPHEYRPESPGLTRHQPPTQPPGSPVFGMHPAYPASPPNPPYPGYPGNASYSSPLGHAGYSGSPAGGYYQMQHFYHHQQQQQQQMHPALYNHYGQQMPPPPPFYAELQESYLSAPSNPLGGAEIKAVEMPGDCYHTSQAYQPPSTTSTPRTNRDSDILTTGQWTAPVPDTCPNPRPGSRPASVGSSQGIHGGVPGDYRSPGLDKSFSSDHDRQAQDMHRLDALKKLDPNAVSSEMKLKQ</sequence>
<evidence type="ECO:0000313" key="4">
    <source>
        <dbReference type="Proteomes" id="UP001642501"/>
    </source>
</evidence>
<dbReference type="Pfam" id="PF23155">
    <property type="entry name" value="DUF7053"/>
    <property type="match status" value="1"/>
</dbReference>
<proteinExistence type="predicted"/>
<comment type="caution">
    <text evidence="3">The sequence shown here is derived from an EMBL/GenBank/DDBJ whole genome shotgun (WGS) entry which is preliminary data.</text>
</comment>
<dbReference type="PANTHER" id="PTHR38117">
    <property type="entry name" value="NACHT AND WD40 DOMAIN PROTEIN"/>
    <property type="match status" value="1"/>
</dbReference>
<dbReference type="PANTHER" id="PTHR38117:SF2">
    <property type="entry name" value="NACHT AND WD40 DOMAIN PROTEIN"/>
    <property type="match status" value="1"/>
</dbReference>
<reference evidence="3 4" key="1">
    <citation type="submission" date="2024-01" db="EMBL/GenBank/DDBJ databases">
        <authorList>
            <person name="Allen C."/>
            <person name="Tagirdzhanova G."/>
        </authorList>
    </citation>
    <scope>NUCLEOTIDE SEQUENCE [LARGE SCALE GENOMIC DNA]</scope>
    <source>
        <strain evidence="3 4">CBS 573.63</strain>
    </source>
</reference>
<feature type="region of interest" description="Disordered" evidence="1">
    <location>
        <begin position="207"/>
        <end position="313"/>
    </location>
</feature>
<dbReference type="Proteomes" id="UP001642501">
    <property type="component" value="Unassembled WGS sequence"/>
</dbReference>
<feature type="compositionally biased region" description="Basic and acidic residues" evidence="1">
    <location>
        <begin position="478"/>
        <end position="499"/>
    </location>
</feature>
<name>A0ABP0DNI6_9PEZI</name>
<feature type="domain" description="DUF7053" evidence="2">
    <location>
        <begin position="3"/>
        <end position="178"/>
    </location>
</feature>